<organism evidence="1">
    <name type="scientific">bioreactor metagenome</name>
    <dbReference type="NCBI Taxonomy" id="1076179"/>
    <lineage>
        <taxon>unclassified sequences</taxon>
        <taxon>metagenomes</taxon>
        <taxon>ecological metagenomes</taxon>
    </lineage>
</organism>
<protein>
    <submittedName>
        <fullName evidence="1">Uncharacterized protein</fullName>
    </submittedName>
</protein>
<dbReference type="EMBL" id="VSSQ01076209">
    <property type="protein sequence ID" value="MPN26622.1"/>
    <property type="molecule type" value="Genomic_DNA"/>
</dbReference>
<accession>A0A645GL70</accession>
<name>A0A645GL70_9ZZZZ</name>
<proteinExistence type="predicted"/>
<dbReference type="AlphaFoldDB" id="A0A645GL70"/>
<comment type="caution">
    <text evidence="1">The sequence shown here is derived from an EMBL/GenBank/DDBJ whole genome shotgun (WGS) entry which is preliminary data.</text>
</comment>
<evidence type="ECO:0000313" key="1">
    <source>
        <dbReference type="EMBL" id="MPN26622.1"/>
    </source>
</evidence>
<reference evidence="1" key="1">
    <citation type="submission" date="2019-08" db="EMBL/GenBank/DDBJ databases">
        <authorList>
            <person name="Kucharzyk K."/>
            <person name="Murdoch R.W."/>
            <person name="Higgins S."/>
            <person name="Loffler F."/>
        </authorList>
    </citation>
    <scope>NUCLEOTIDE SEQUENCE</scope>
</reference>
<sequence length="90" mass="10420">MKTIEINEKILDKENKILTDFDFLQIGSLIGVADTLCYHYTEEVLDKLCLDGLLEVHTVIRAIQKLLEDTSEWTVELLRDIEAIKRENLS</sequence>
<gene>
    <name evidence="1" type="ORF">SDC9_174047</name>
</gene>